<dbReference type="GeneID" id="13828914"/>
<sequence length="76" mass="8504">MSTVSFDDGGVKRFSAPKKAPEEPVGAPSGFRVIGPKGQDITLLFRFFVDHTGKLYWLSPDKEYLPYTSPHTVKFI</sequence>
<organism evidence="2 3">
    <name type="scientific">Pseudomonas phage UFV-P2</name>
    <dbReference type="NCBI Taxonomy" id="1235661"/>
    <lineage>
        <taxon>Viruses</taxon>
        <taxon>Duplodnaviria</taxon>
        <taxon>Heunggongvirae</taxon>
        <taxon>Uroviricota</taxon>
        <taxon>Caudoviricetes</taxon>
        <taxon>Vicosavirus</taxon>
        <taxon>Vicosavirus UFVP2</taxon>
    </lineage>
</organism>
<accession>M4T4L2</accession>
<name>M4T4L2_9CAUD</name>
<dbReference type="KEGG" id="vg:13828914"/>
<evidence type="ECO:0000313" key="2">
    <source>
        <dbReference type="EMBL" id="AGH62719.1"/>
    </source>
</evidence>
<dbReference type="OrthoDB" id="35987at10239"/>
<feature type="region of interest" description="Disordered" evidence="1">
    <location>
        <begin position="1"/>
        <end position="27"/>
    </location>
</feature>
<dbReference type="RefSeq" id="YP_007518477.1">
    <property type="nucleotide sequence ID" value="NC_018850.2"/>
</dbReference>
<proteinExistence type="predicted"/>
<evidence type="ECO:0000313" key="3">
    <source>
        <dbReference type="Proteomes" id="UP000007008"/>
    </source>
</evidence>
<protein>
    <submittedName>
        <fullName evidence="2">Uncharacterized protein</fullName>
    </submittedName>
</protein>
<reference evidence="2 3" key="1">
    <citation type="journal article" date="2013" name="Genome Announc.">
        <title>Complete Genome Sequence of the Pseudomonas fluorescens Bacteriophage UFV-P2.</title>
        <authorList>
            <person name="Eller M.R."/>
            <person name="Salgado R.L."/>
            <person name="Vidigal P.M."/>
            <person name="Alves M.P."/>
            <person name="Dias R.S."/>
            <person name="de Oliveira L.L."/>
            <person name="da Silva C.C."/>
            <person name="de Carvalho A.F."/>
            <person name="De Paula S.O."/>
        </authorList>
    </citation>
    <scope>NUCLEOTIDE SEQUENCE [LARGE SCALE GENOMIC DNA]</scope>
</reference>
<keyword evidence="3" id="KW-1185">Reference proteome</keyword>
<dbReference type="EMBL" id="JX863101">
    <property type="protein sequence ID" value="AGH62719.1"/>
    <property type="molecule type" value="Genomic_DNA"/>
</dbReference>
<evidence type="ECO:0000256" key="1">
    <source>
        <dbReference type="SAM" id="MobiDB-lite"/>
    </source>
</evidence>
<dbReference type="Proteomes" id="UP000007008">
    <property type="component" value="Segment"/>
</dbReference>